<feature type="signal peptide" evidence="1">
    <location>
        <begin position="1"/>
        <end position="19"/>
    </location>
</feature>
<dbReference type="SMART" id="SM00280">
    <property type="entry name" value="KAZAL"/>
    <property type="match status" value="1"/>
</dbReference>
<evidence type="ECO:0000313" key="3">
    <source>
        <dbReference type="EMBL" id="KAG6446029.1"/>
    </source>
</evidence>
<dbReference type="InterPro" id="IPR002350">
    <property type="entry name" value="Kazal_dom"/>
</dbReference>
<sequence>MQKLCVFFVLALIASEAMCMSFRQKRQAPQEQGTLVDSGSTTVSPSYQDCLRGCPVTPEYNPVCGTDRVTYNNPGRLMCAQACGSNVSLLRAAPCPPASDASS</sequence>
<proteinExistence type="predicted"/>
<gene>
    <name evidence="3" type="ORF">O3G_MSEX004213</name>
</gene>
<dbReference type="InterPro" id="IPR036058">
    <property type="entry name" value="Kazal_dom_sf"/>
</dbReference>
<dbReference type="InterPro" id="IPR039932">
    <property type="entry name" value="Spink4-like"/>
</dbReference>
<feature type="domain" description="Kazal-like" evidence="2">
    <location>
        <begin position="44"/>
        <end position="97"/>
    </location>
</feature>
<dbReference type="AlphaFoldDB" id="A0A922CHE8"/>
<dbReference type="Proteomes" id="UP000791440">
    <property type="component" value="Unassembled WGS sequence"/>
</dbReference>
<evidence type="ECO:0000256" key="1">
    <source>
        <dbReference type="SAM" id="SignalP"/>
    </source>
</evidence>
<accession>A0A922CHE8</accession>
<evidence type="ECO:0000313" key="4">
    <source>
        <dbReference type="Proteomes" id="UP000791440"/>
    </source>
</evidence>
<dbReference type="PROSITE" id="PS51465">
    <property type="entry name" value="KAZAL_2"/>
    <property type="match status" value="1"/>
</dbReference>
<keyword evidence="4" id="KW-1185">Reference proteome</keyword>
<dbReference type="PANTHER" id="PTHR21179">
    <property type="entry name" value="SERINE-TYPE ENDOPEPTIDASE INHIBITOR"/>
    <property type="match status" value="1"/>
</dbReference>
<reference evidence="3" key="2">
    <citation type="submission" date="2020-12" db="EMBL/GenBank/DDBJ databases">
        <authorList>
            <person name="Kanost M."/>
        </authorList>
    </citation>
    <scope>NUCLEOTIDE SEQUENCE</scope>
</reference>
<reference evidence="3" key="1">
    <citation type="journal article" date="2016" name="Insect Biochem. Mol. Biol.">
        <title>Multifaceted biological insights from a draft genome sequence of the tobacco hornworm moth, Manduca sexta.</title>
        <authorList>
            <person name="Kanost M.R."/>
            <person name="Arrese E.L."/>
            <person name="Cao X."/>
            <person name="Chen Y.R."/>
            <person name="Chellapilla S."/>
            <person name="Goldsmith M.R."/>
            <person name="Grosse-Wilde E."/>
            <person name="Heckel D.G."/>
            <person name="Herndon N."/>
            <person name="Jiang H."/>
            <person name="Papanicolaou A."/>
            <person name="Qu J."/>
            <person name="Soulages J.L."/>
            <person name="Vogel H."/>
            <person name="Walters J."/>
            <person name="Waterhouse R.M."/>
            <person name="Ahn S.J."/>
            <person name="Almeida F.C."/>
            <person name="An C."/>
            <person name="Aqrawi P."/>
            <person name="Bretschneider A."/>
            <person name="Bryant W.B."/>
            <person name="Bucks S."/>
            <person name="Chao H."/>
            <person name="Chevignon G."/>
            <person name="Christen J.M."/>
            <person name="Clarke D.F."/>
            <person name="Dittmer N.T."/>
            <person name="Ferguson L.C.F."/>
            <person name="Garavelou S."/>
            <person name="Gordon K.H.J."/>
            <person name="Gunaratna R.T."/>
            <person name="Han Y."/>
            <person name="Hauser F."/>
            <person name="He Y."/>
            <person name="Heidel-Fischer H."/>
            <person name="Hirsh A."/>
            <person name="Hu Y."/>
            <person name="Jiang H."/>
            <person name="Kalra D."/>
            <person name="Klinner C."/>
            <person name="Konig C."/>
            <person name="Kovar C."/>
            <person name="Kroll A.R."/>
            <person name="Kuwar S.S."/>
            <person name="Lee S.L."/>
            <person name="Lehman R."/>
            <person name="Li K."/>
            <person name="Li Z."/>
            <person name="Liang H."/>
            <person name="Lovelace S."/>
            <person name="Lu Z."/>
            <person name="Mansfield J.H."/>
            <person name="McCulloch K.J."/>
            <person name="Mathew T."/>
            <person name="Morton B."/>
            <person name="Muzny D.M."/>
            <person name="Neunemann D."/>
            <person name="Ongeri F."/>
            <person name="Pauchet Y."/>
            <person name="Pu L.L."/>
            <person name="Pyrousis I."/>
            <person name="Rao X.J."/>
            <person name="Redding A."/>
            <person name="Roesel C."/>
            <person name="Sanchez-Gracia A."/>
            <person name="Schaack S."/>
            <person name="Shukla A."/>
            <person name="Tetreau G."/>
            <person name="Wang Y."/>
            <person name="Xiong G.H."/>
            <person name="Traut W."/>
            <person name="Walsh T.K."/>
            <person name="Worley K.C."/>
            <person name="Wu D."/>
            <person name="Wu W."/>
            <person name="Wu Y.Q."/>
            <person name="Zhang X."/>
            <person name="Zou Z."/>
            <person name="Zucker H."/>
            <person name="Briscoe A.D."/>
            <person name="Burmester T."/>
            <person name="Clem R.J."/>
            <person name="Feyereisen R."/>
            <person name="Grimmelikhuijzen C.J.P."/>
            <person name="Hamodrakas S.J."/>
            <person name="Hansson B.S."/>
            <person name="Huguet E."/>
            <person name="Jermiin L.S."/>
            <person name="Lan Q."/>
            <person name="Lehman H.K."/>
            <person name="Lorenzen M."/>
            <person name="Merzendorfer H."/>
            <person name="Michalopoulos I."/>
            <person name="Morton D.B."/>
            <person name="Muthukrishnan S."/>
            <person name="Oakeshott J.G."/>
            <person name="Palmer W."/>
            <person name="Park Y."/>
            <person name="Passarelli A.L."/>
            <person name="Rozas J."/>
            <person name="Schwartz L.M."/>
            <person name="Smith W."/>
            <person name="Southgate A."/>
            <person name="Vilcinskas A."/>
            <person name="Vogt R."/>
            <person name="Wang P."/>
            <person name="Werren J."/>
            <person name="Yu X.Q."/>
            <person name="Zhou J.J."/>
            <person name="Brown S.J."/>
            <person name="Scherer S.E."/>
            <person name="Richards S."/>
            <person name="Blissard G.W."/>
        </authorList>
    </citation>
    <scope>NUCLEOTIDE SEQUENCE</scope>
</reference>
<dbReference type="Pfam" id="PF00050">
    <property type="entry name" value="Kazal_1"/>
    <property type="match status" value="1"/>
</dbReference>
<name>A0A922CHE8_MANSE</name>
<feature type="chain" id="PRO_5038276700" description="Kazal-like domain-containing protein" evidence="1">
    <location>
        <begin position="20"/>
        <end position="103"/>
    </location>
</feature>
<dbReference type="GO" id="GO:0004867">
    <property type="term" value="F:serine-type endopeptidase inhibitor activity"/>
    <property type="evidence" value="ECO:0007669"/>
    <property type="project" value="InterPro"/>
</dbReference>
<dbReference type="EMBL" id="JH668328">
    <property type="protein sequence ID" value="KAG6446028.1"/>
    <property type="molecule type" value="Genomic_DNA"/>
</dbReference>
<keyword evidence="1" id="KW-0732">Signal</keyword>
<protein>
    <recommendedName>
        <fullName evidence="2">Kazal-like domain-containing protein</fullName>
    </recommendedName>
</protein>
<comment type="caution">
    <text evidence="3">The sequence shown here is derived from an EMBL/GenBank/DDBJ whole genome shotgun (WGS) entry which is preliminary data.</text>
</comment>
<dbReference type="EMBL" id="JH668328">
    <property type="protein sequence ID" value="KAG6446029.1"/>
    <property type="molecule type" value="Genomic_DNA"/>
</dbReference>
<dbReference type="SUPFAM" id="SSF100895">
    <property type="entry name" value="Kazal-type serine protease inhibitors"/>
    <property type="match status" value="1"/>
</dbReference>
<evidence type="ECO:0000259" key="2">
    <source>
        <dbReference type="PROSITE" id="PS51465"/>
    </source>
</evidence>
<dbReference type="Gene3D" id="3.30.60.30">
    <property type="match status" value="1"/>
</dbReference>
<dbReference type="PANTHER" id="PTHR21179:SF1">
    <property type="entry name" value="KAZ1-TYPE SERINE PROTEASE INHIBITOR-LIKE PROTEIN TYPE EPSILON-RELATED"/>
    <property type="match status" value="1"/>
</dbReference>
<organism evidence="3 4">
    <name type="scientific">Manduca sexta</name>
    <name type="common">Tobacco hawkmoth</name>
    <name type="synonym">Tobacco hornworm</name>
    <dbReference type="NCBI Taxonomy" id="7130"/>
    <lineage>
        <taxon>Eukaryota</taxon>
        <taxon>Metazoa</taxon>
        <taxon>Ecdysozoa</taxon>
        <taxon>Arthropoda</taxon>
        <taxon>Hexapoda</taxon>
        <taxon>Insecta</taxon>
        <taxon>Pterygota</taxon>
        <taxon>Neoptera</taxon>
        <taxon>Endopterygota</taxon>
        <taxon>Lepidoptera</taxon>
        <taxon>Glossata</taxon>
        <taxon>Ditrysia</taxon>
        <taxon>Bombycoidea</taxon>
        <taxon>Sphingidae</taxon>
        <taxon>Sphinginae</taxon>
        <taxon>Sphingini</taxon>
        <taxon>Manduca</taxon>
    </lineage>
</organism>